<dbReference type="EMBL" id="JH668306">
    <property type="protein sequence ID" value="KAG6443942.1"/>
    <property type="molecule type" value="Genomic_DNA"/>
</dbReference>
<dbReference type="Proteomes" id="UP000791440">
    <property type="component" value="Unassembled WGS sequence"/>
</dbReference>
<gene>
    <name evidence="3" type="ORF">O3G_MSEX003105</name>
</gene>
<evidence type="ECO:0000256" key="1">
    <source>
        <dbReference type="SAM" id="Phobius"/>
    </source>
</evidence>
<feature type="signal peptide" evidence="2">
    <location>
        <begin position="1"/>
        <end position="15"/>
    </location>
</feature>
<evidence type="ECO:0000256" key="2">
    <source>
        <dbReference type="SAM" id="SignalP"/>
    </source>
</evidence>
<keyword evidence="1" id="KW-0812">Transmembrane</keyword>
<sequence length="602" mass="68653">MFLYILFIYLTLCLCEKKITSKVYLERVNPISVGLQFALEVGSSEDLLVEVTPNACCLVLDDGVDCDVMRVVGGCYHVIPKGTKKTMKLIAPLIDPYDRNGHCSFYLDSRPTDRSRANTRDVIKINFDTRLTNKKQTMLIPNDVKPCQGFDEDPFNDCSPVNCDSYYSGKKSYFDKRRKRCTTVPSCVTDSDGDMIVYNPETNKCVKEETISKDDIEFIKSLRENERRAKDVLIIKNSRPTTEVYNVTAYDSSFYPETKKLHVTPVEKAMAKCKKLTKENLMKYLMNNKYTLIVLCLIVLMQCGLICMMVYCLTKCGCCSNKKVVSTYFNYRQDASVTTPLIYTSNIDTETTEANFTSDSSNIDKKIKCYKACQKDHAKYSLSDDILTKCLNRRKWDRVPKSDTIPEYNETKIGEYGKVNFEDETIGTKVRDTTIREAVVRERKLRDKDAKVRDNTHEVQCDLSEKEIKCHIYNFRSTGKTNVFDQKKDASNSTEKGAQAQFSNDSIDDFLSERGVIFLADENIFESSSVTKSSISSKTSKNNVLKNVISLLSRRSRPCSIPRRQRSKEGLDLELIHMSCASEFTSSNGSKDMKKKDSRTSL</sequence>
<protein>
    <submittedName>
        <fullName evidence="3">Uncharacterized protein</fullName>
    </submittedName>
</protein>
<keyword evidence="1" id="KW-0472">Membrane</keyword>
<keyword evidence="4" id="KW-1185">Reference proteome</keyword>
<keyword evidence="2" id="KW-0732">Signal</keyword>
<dbReference type="AlphaFoldDB" id="A0A921YSR2"/>
<proteinExistence type="predicted"/>
<accession>A0A921YSR2</accession>
<feature type="chain" id="PRO_5036951898" evidence="2">
    <location>
        <begin position="16"/>
        <end position="602"/>
    </location>
</feature>
<evidence type="ECO:0000313" key="4">
    <source>
        <dbReference type="Proteomes" id="UP000791440"/>
    </source>
</evidence>
<reference evidence="3" key="1">
    <citation type="journal article" date="2016" name="Insect Biochem. Mol. Biol.">
        <title>Multifaceted biological insights from a draft genome sequence of the tobacco hornworm moth, Manduca sexta.</title>
        <authorList>
            <person name="Kanost M.R."/>
            <person name="Arrese E.L."/>
            <person name="Cao X."/>
            <person name="Chen Y.R."/>
            <person name="Chellapilla S."/>
            <person name="Goldsmith M.R."/>
            <person name="Grosse-Wilde E."/>
            <person name="Heckel D.G."/>
            <person name="Herndon N."/>
            <person name="Jiang H."/>
            <person name="Papanicolaou A."/>
            <person name="Qu J."/>
            <person name="Soulages J.L."/>
            <person name="Vogel H."/>
            <person name="Walters J."/>
            <person name="Waterhouse R.M."/>
            <person name="Ahn S.J."/>
            <person name="Almeida F.C."/>
            <person name="An C."/>
            <person name="Aqrawi P."/>
            <person name="Bretschneider A."/>
            <person name="Bryant W.B."/>
            <person name="Bucks S."/>
            <person name="Chao H."/>
            <person name="Chevignon G."/>
            <person name="Christen J.M."/>
            <person name="Clarke D.F."/>
            <person name="Dittmer N.T."/>
            <person name="Ferguson L.C.F."/>
            <person name="Garavelou S."/>
            <person name="Gordon K.H.J."/>
            <person name="Gunaratna R.T."/>
            <person name="Han Y."/>
            <person name="Hauser F."/>
            <person name="He Y."/>
            <person name="Heidel-Fischer H."/>
            <person name="Hirsh A."/>
            <person name="Hu Y."/>
            <person name="Jiang H."/>
            <person name="Kalra D."/>
            <person name="Klinner C."/>
            <person name="Konig C."/>
            <person name="Kovar C."/>
            <person name="Kroll A.R."/>
            <person name="Kuwar S.S."/>
            <person name="Lee S.L."/>
            <person name="Lehman R."/>
            <person name="Li K."/>
            <person name="Li Z."/>
            <person name="Liang H."/>
            <person name="Lovelace S."/>
            <person name="Lu Z."/>
            <person name="Mansfield J.H."/>
            <person name="McCulloch K.J."/>
            <person name="Mathew T."/>
            <person name="Morton B."/>
            <person name="Muzny D.M."/>
            <person name="Neunemann D."/>
            <person name="Ongeri F."/>
            <person name="Pauchet Y."/>
            <person name="Pu L.L."/>
            <person name="Pyrousis I."/>
            <person name="Rao X.J."/>
            <person name="Redding A."/>
            <person name="Roesel C."/>
            <person name="Sanchez-Gracia A."/>
            <person name="Schaack S."/>
            <person name="Shukla A."/>
            <person name="Tetreau G."/>
            <person name="Wang Y."/>
            <person name="Xiong G.H."/>
            <person name="Traut W."/>
            <person name="Walsh T.K."/>
            <person name="Worley K.C."/>
            <person name="Wu D."/>
            <person name="Wu W."/>
            <person name="Wu Y.Q."/>
            <person name="Zhang X."/>
            <person name="Zou Z."/>
            <person name="Zucker H."/>
            <person name="Briscoe A.D."/>
            <person name="Burmester T."/>
            <person name="Clem R.J."/>
            <person name="Feyereisen R."/>
            <person name="Grimmelikhuijzen C.J.P."/>
            <person name="Hamodrakas S.J."/>
            <person name="Hansson B.S."/>
            <person name="Huguet E."/>
            <person name="Jermiin L.S."/>
            <person name="Lan Q."/>
            <person name="Lehman H.K."/>
            <person name="Lorenzen M."/>
            <person name="Merzendorfer H."/>
            <person name="Michalopoulos I."/>
            <person name="Morton D.B."/>
            <person name="Muthukrishnan S."/>
            <person name="Oakeshott J.G."/>
            <person name="Palmer W."/>
            <person name="Park Y."/>
            <person name="Passarelli A.L."/>
            <person name="Rozas J."/>
            <person name="Schwartz L.M."/>
            <person name="Smith W."/>
            <person name="Southgate A."/>
            <person name="Vilcinskas A."/>
            <person name="Vogt R."/>
            <person name="Wang P."/>
            <person name="Werren J."/>
            <person name="Yu X.Q."/>
            <person name="Zhou J.J."/>
            <person name="Brown S.J."/>
            <person name="Scherer S.E."/>
            <person name="Richards S."/>
            <person name="Blissard G.W."/>
        </authorList>
    </citation>
    <scope>NUCLEOTIDE SEQUENCE</scope>
</reference>
<reference evidence="3" key="2">
    <citation type="submission" date="2020-12" db="EMBL/GenBank/DDBJ databases">
        <authorList>
            <person name="Kanost M."/>
        </authorList>
    </citation>
    <scope>NUCLEOTIDE SEQUENCE</scope>
</reference>
<organism evidence="3 4">
    <name type="scientific">Manduca sexta</name>
    <name type="common">Tobacco hawkmoth</name>
    <name type="synonym">Tobacco hornworm</name>
    <dbReference type="NCBI Taxonomy" id="7130"/>
    <lineage>
        <taxon>Eukaryota</taxon>
        <taxon>Metazoa</taxon>
        <taxon>Ecdysozoa</taxon>
        <taxon>Arthropoda</taxon>
        <taxon>Hexapoda</taxon>
        <taxon>Insecta</taxon>
        <taxon>Pterygota</taxon>
        <taxon>Neoptera</taxon>
        <taxon>Endopterygota</taxon>
        <taxon>Lepidoptera</taxon>
        <taxon>Glossata</taxon>
        <taxon>Ditrysia</taxon>
        <taxon>Bombycoidea</taxon>
        <taxon>Sphingidae</taxon>
        <taxon>Sphinginae</taxon>
        <taxon>Sphingini</taxon>
        <taxon>Manduca</taxon>
    </lineage>
</organism>
<comment type="caution">
    <text evidence="3">The sequence shown here is derived from an EMBL/GenBank/DDBJ whole genome shotgun (WGS) entry which is preliminary data.</text>
</comment>
<keyword evidence="1" id="KW-1133">Transmembrane helix</keyword>
<evidence type="ECO:0000313" key="3">
    <source>
        <dbReference type="EMBL" id="KAG6443942.1"/>
    </source>
</evidence>
<name>A0A921YSR2_MANSE</name>
<feature type="transmembrane region" description="Helical" evidence="1">
    <location>
        <begin position="290"/>
        <end position="313"/>
    </location>
</feature>